<keyword evidence="6" id="KW-0249">Electron transport</keyword>
<dbReference type="SUPFAM" id="SSF63411">
    <property type="entry name" value="LuxS/MPP-like metallohydrolase"/>
    <property type="match status" value="2"/>
</dbReference>
<keyword evidence="15" id="KW-1185">Reference proteome</keyword>
<dbReference type="GO" id="GO:0046872">
    <property type="term" value="F:metal ion binding"/>
    <property type="evidence" value="ECO:0007669"/>
    <property type="project" value="InterPro"/>
</dbReference>
<evidence type="ECO:0000256" key="4">
    <source>
        <dbReference type="ARBA" id="ARBA00022792"/>
    </source>
</evidence>
<keyword evidence="5" id="KW-0809">Transit peptide</keyword>
<comment type="similarity">
    <text evidence="9">Belongs to the peptidase M16 family. UQCRC2/QCR2 subfamily.</text>
</comment>
<dbReference type="PANTHER" id="PTHR11851">
    <property type="entry name" value="METALLOPROTEASE"/>
    <property type="match status" value="1"/>
</dbReference>
<feature type="domain" description="Peptidase M16 C-terminal" evidence="13">
    <location>
        <begin position="202"/>
        <end position="376"/>
    </location>
</feature>
<dbReference type="AlphaFoldDB" id="A0A2C5YHQ9"/>
<dbReference type="PANTHER" id="PTHR11851:SF209">
    <property type="entry name" value="CYTOCHROME B-C1 COMPLEX SUBUNIT 2, MITOCHONDRIAL"/>
    <property type="match status" value="1"/>
</dbReference>
<evidence type="ECO:0000256" key="1">
    <source>
        <dbReference type="ARBA" id="ARBA00004443"/>
    </source>
</evidence>
<accession>A0A2C5YHQ9</accession>
<evidence type="ECO:0000256" key="11">
    <source>
        <dbReference type="ARBA" id="ARBA00041372"/>
    </source>
</evidence>
<evidence type="ECO:0000259" key="13">
    <source>
        <dbReference type="Pfam" id="PF05193"/>
    </source>
</evidence>
<name>A0A2C5YHQ9_9HYPO</name>
<dbReference type="InterPro" id="IPR011765">
    <property type="entry name" value="Pept_M16_N"/>
</dbReference>
<organism evidence="14 15">
    <name type="scientific">Ophiocordyceps australis</name>
    <dbReference type="NCBI Taxonomy" id="1399860"/>
    <lineage>
        <taxon>Eukaryota</taxon>
        <taxon>Fungi</taxon>
        <taxon>Dikarya</taxon>
        <taxon>Ascomycota</taxon>
        <taxon>Pezizomycotina</taxon>
        <taxon>Sordariomycetes</taxon>
        <taxon>Hypocreomycetidae</taxon>
        <taxon>Hypocreales</taxon>
        <taxon>Ophiocordycipitaceae</taxon>
        <taxon>Ophiocordyceps</taxon>
    </lineage>
</organism>
<evidence type="ECO:0000256" key="10">
    <source>
        <dbReference type="ARBA" id="ARBA00040751"/>
    </source>
</evidence>
<evidence type="ECO:0000256" key="3">
    <source>
        <dbReference type="ARBA" id="ARBA00022660"/>
    </source>
</evidence>
<keyword evidence="3" id="KW-0679">Respiratory chain</keyword>
<dbReference type="EMBL" id="NJET01000008">
    <property type="protein sequence ID" value="PHH66441.1"/>
    <property type="molecule type" value="Genomic_DNA"/>
</dbReference>
<keyword evidence="2" id="KW-0813">Transport</keyword>
<evidence type="ECO:0000256" key="9">
    <source>
        <dbReference type="ARBA" id="ARBA00038146"/>
    </source>
</evidence>
<dbReference type="OrthoDB" id="6369905at2759"/>
<evidence type="ECO:0000313" key="15">
    <source>
        <dbReference type="Proteomes" id="UP000226192"/>
    </source>
</evidence>
<protein>
    <recommendedName>
        <fullName evidence="10">Cytochrome b-c1 complex subunit 2, mitochondrial</fullName>
    </recommendedName>
    <alternativeName>
        <fullName evidence="11">Core protein II</fullName>
    </alternativeName>
</protein>
<keyword evidence="7" id="KW-0496">Mitochondrion</keyword>
<feature type="domain" description="Peptidase M16 N-terminal" evidence="12">
    <location>
        <begin position="48"/>
        <end position="188"/>
    </location>
</feature>
<keyword evidence="8" id="KW-0472">Membrane</keyword>
<evidence type="ECO:0000256" key="6">
    <source>
        <dbReference type="ARBA" id="ARBA00022982"/>
    </source>
</evidence>
<dbReference type="InterPro" id="IPR007863">
    <property type="entry name" value="Peptidase_M16_C"/>
</dbReference>
<evidence type="ECO:0000256" key="5">
    <source>
        <dbReference type="ARBA" id="ARBA00022946"/>
    </source>
</evidence>
<dbReference type="GO" id="GO:0005743">
    <property type="term" value="C:mitochondrial inner membrane"/>
    <property type="evidence" value="ECO:0007669"/>
    <property type="project" value="UniProtKB-SubCell"/>
</dbReference>
<evidence type="ECO:0000313" key="14">
    <source>
        <dbReference type="EMBL" id="PHH66441.1"/>
    </source>
</evidence>
<keyword evidence="4" id="KW-0999">Mitochondrion inner membrane</keyword>
<gene>
    <name evidence="14" type="ORF">CDD81_7496</name>
</gene>
<reference evidence="14 15" key="1">
    <citation type="submission" date="2017-06" db="EMBL/GenBank/DDBJ databases">
        <title>Ant-infecting Ophiocordyceps genomes reveal a high diversity of potential behavioral manipulation genes and a possible major role for enterotoxins.</title>
        <authorList>
            <person name="De Bekker C."/>
            <person name="Evans H.C."/>
            <person name="Brachmann A."/>
            <person name="Hughes D.P."/>
        </authorList>
    </citation>
    <scope>NUCLEOTIDE SEQUENCE [LARGE SCALE GENOMIC DNA]</scope>
    <source>
        <strain evidence="14 15">Map64</strain>
    </source>
</reference>
<dbReference type="InterPro" id="IPR011249">
    <property type="entry name" value="Metalloenz_LuxS/M16"/>
</dbReference>
<sequence>MLSRSALARNLHQVVRRSCSVHALQNRGFAAAASTNAFDVADVSGLKVASRDTHGPATRLAVVAKAGTRYQPLPGLCVGLEEFAFKNTQRRTALRITRESELLGGRLAASHTREALRIEASFLRQDLPYYAELLAEVISMTKFTTHEFHEDVERVLHIKQAALNSDVSALALDNAHAVAFHTGLGAPVYPSVSTPVQNYLNEEFIASYADVVYSKPNITVVADGTSAEHLAKWVDQFFSNVPASSNSGQTLKTEPSKYYGGEQRLSHTAGNSMVIAFPGSNSNGSNPEMAVLAALLGGKPTIKWSPGFGLLSKAAAETRGLSAICRNLSYSDSGLVVVELSGAAAAVRRGAEHTVKAIKSIADGSVSGEDVTRAIANAKFDLLDASQLQGPSMLLAGSGILNSGKPTELASLASAFESVTKDQLTTAAQSLLQDKATISTVGDLFVLPFAADIGLRV</sequence>
<dbReference type="Pfam" id="PF05193">
    <property type="entry name" value="Peptidase_M16_C"/>
    <property type="match status" value="1"/>
</dbReference>
<evidence type="ECO:0000259" key="12">
    <source>
        <dbReference type="Pfam" id="PF00675"/>
    </source>
</evidence>
<dbReference type="FunFam" id="3.30.830.10:FF:000039">
    <property type="entry name" value="Ubiquinol-cytochrome c reductase core subunit 2"/>
    <property type="match status" value="1"/>
</dbReference>
<dbReference type="InterPro" id="IPR050361">
    <property type="entry name" value="MPP/UQCRC_Complex"/>
</dbReference>
<dbReference type="STRING" id="1399860.A0A2C5YHQ9"/>
<dbReference type="FunFam" id="3.30.830.10:FF:000021">
    <property type="entry name" value="Cytochrome b-c1 complex subunit 2"/>
    <property type="match status" value="1"/>
</dbReference>
<evidence type="ECO:0000256" key="7">
    <source>
        <dbReference type="ARBA" id="ARBA00023128"/>
    </source>
</evidence>
<dbReference type="Pfam" id="PF00675">
    <property type="entry name" value="Peptidase_M16"/>
    <property type="match status" value="1"/>
</dbReference>
<comment type="subcellular location">
    <subcellularLocation>
        <location evidence="1">Mitochondrion inner membrane</location>
        <topology evidence="1">Peripheral membrane protein</topology>
        <orientation evidence="1">Matrix side</orientation>
    </subcellularLocation>
</comment>
<evidence type="ECO:0000256" key="8">
    <source>
        <dbReference type="ARBA" id="ARBA00023136"/>
    </source>
</evidence>
<dbReference type="Gene3D" id="3.30.830.10">
    <property type="entry name" value="Metalloenzyme, LuxS/M16 peptidase-like"/>
    <property type="match status" value="2"/>
</dbReference>
<dbReference type="Proteomes" id="UP000226192">
    <property type="component" value="Unassembled WGS sequence"/>
</dbReference>
<comment type="caution">
    <text evidence="14">The sequence shown here is derived from an EMBL/GenBank/DDBJ whole genome shotgun (WGS) entry which is preliminary data.</text>
</comment>
<proteinExistence type="inferred from homology"/>
<evidence type="ECO:0000256" key="2">
    <source>
        <dbReference type="ARBA" id="ARBA00022448"/>
    </source>
</evidence>